<evidence type="ECO:0000256" key="5">
    <source>
        <dbReference type="ARBA" id="ARBA00022989"/>
    </source>
</evidence>
<gene>
    <name evidence="9" type="ORF">ACFQNF_02820</name>
</gene>
<accession>A0ABW2QTV4</accession>
<keyword evidence="4 7" id="KW-0812">Transmembrane</keyword>
<organism evidence="9 10">
    <name type="scientific">Iodobacter arcticus</name>
    <dbReference type="NCBI Taxonomy" id="590593"/>
    <lineage>
        <taxon>Bacteria</taxon>
        <taxon>Pseudomonadati</taxon>
        <taxon>Pseudomonadota</taxon>
        <taxon>Betaproteobacteria</taxon>
        <taxon>Neisseriales</taxon>
        <taxon>Chitinibacteraceae</taxon>
        <taxon>Iodobacter</taxon>
    </lineage>
</organism>
<keyword evidence="3" id="KW-1003">Cell membrane</keyword>
<feature type="transmembrane region" description="Helical" evidence="7">
    <location>
        <begin position="16"/>
        <end position="38"/>
    </location>
</feature>
<dbReference type="Gene3D" id="1.20.1250.20">
    <property type="entry name" value="MFS general substrate transporter like domains"/>
    <property type="match status" value="1"/>
</dbReference>
<sequence>MNISLSDKDARRNFKYMWLGQFISQFGSQITSIVLIFWLKEQVGLASVMGLSAMLFSLFIAIFSPLGGALADIYCRKTIIISSDLLAGTASILLPLAFYFFPDQLYLLITLVLLMQLVLGAVLGLYDPAYSALLSNVVAKEQLPLANSIKNATIQGAVLIGQGIGLLLYSQFGIISILIANSLSFYLSALSESRIKLPQQEAKPVKATHTLSDSKKIIAGMKQGLMYISEKKSLKSLLLLIGGVNFLIGPFVILLPFYVEQILSVPDYWYGYLIAAFGGGGLIGYLSLPFFKSRVQDWSALGRNSYLFFGFLLIALGVSKNIYLSLILFIACGSCFGLINTMIETAILTNTPDDKRGRVMSIYRVITRLSLPLGMVISGGLVDFYHFTIENIFIACGIAVLILSIQQFIQQKLKEVLAL</sequence>
<comment type="subcellular location">
    <subcellularLocation>
        <location evidence="1">Cell membrane</location>
        <topology evidence="1">Multi-pass membrane protein</topology>
    </subcellularLocation>
</comment>
<protein>
    <submittedName>
        <fullName evidence="9">MFS transporter</fullName>
    </submittedName>
</protein>
<evidence type="ECO:0000256" key="2">
    <source>
        <dbReference type="ARBA" id="ARBA00022448"/>
    </source>
</evidence>
<feature type="transmembrane region" description="Helical" evidence="7">
    <location>
        <begin position="392"/>
        <end position="409"/>
    </location>
</feature>
<evidence type="ECO:0000313" key="10">
    <source>
        <dbReference type="Proteomes" id="UP001596473"/>
    </source>
</evidence>
<keyword evidence="6 7" id="KW-0472">Membrane</keyword>
<comment type="caution">
    <text evidence="9">The sequence shown here is derived from an EMBL/GenBank/DDBJ whole genome shotgun (WGS) entry which is preliminary data.</text>
</comment>
<feature type="transmembrane region" description="Helical" evidence="7">
    <location>
        <begin position="237"/>
        <end position="257"/>
    </location>
</feature>
<feature type="transmembrane region" description="Helical" evidence="7">
    <location>
        <begin position="166"/>
        <end position="187"/>
    </location>
</feature>
<name>A0ABW2QTV4_9NEIS</name>
<evidence type="ECO:0000313" key="9">
    <source>
        <dbReference type="EMBL" id="MFC7418806.1"/>
    </source>
</evidence>
<dbReference type="PROSITE" id="PS50850">
    <property type="entry name" value="MFS"/>
    <property type="match status" value="1"/>
</dbReference>
<evidence type="ECO:0000256" key="6">
    <source>
        <dbReference type="ARBA" id="ARBA00023136"/>
    </source>
</evidence>
<keyword evidence="10" id="KW-1185">Reference proteome</keyword>
<evidence type="ECO:0000256" key="4">
    <source>
        <dbReference type="ARBA" id="ARBA00022692"/>
    </source>
</evidence>
<dbReference type="PANTHER" id="PTHR23513">
    <property type="entry name" value="INTEGRAL MEMBRANE EFFLUX PROTEIN-RELATED"/>
    <property type="match status" value="1"/>
</dbReference>
<dbReference type="PANTHER" id="PTHR23513:SF6">
    <property type="entry name" value="MAJOR FACILITATOR SUPERFAMILY ASSOCIATED DOMAIN-CONTAINING PROTEIN"/>
    <property type="match status" value="1"/>
</dbReference>
<proteinExistence type="predicted"/>
<keyword evidence="2" id="KW-0813">Transport</keyword>
<dbReference type="RefSeq" id="WP_380185929.1">
    <property type="nucleotide sequence ID" value="NZ_JBHTBQ010000005.1"/>
</dbReference>
<feature type="transmembrane region" description="Helical" evidence="7">
    <location>
        <begin position="269"/>
        <end position="288"/>
    </location>
</feature>
<dbReference type="CDD" id="cd06173">
    <property type="entry name" value="MFS_MefA_like"/>
    <property type="match status" value="1"/>
</dbReference>
<evidence type="ECO:0000256" key="1">
    <source>
        <dbReference type="ARBA" id="ARBA00004651"/>
    </source>
</evidence>
<dbReference type="Pfam" id="PF05977">
    <property type="entry name" value="MFS_3"/>
    <property type="match status" value="1"/>
</dbReference>
<evidence type="ECO:0000256" key="3">
    <source>
        <dbReference type="ARBA" id="ARBA00022475"/>
    </source>
</evidence>
<keyword evidence="5 7" id="KW-1133">Transmembrane helix</keyword>
<feature type="transmembrane region" description="Helical" evidence="7">
    <location>
        <begin position="78"/>
        <end position="98"/>
    </location>
</feature>
<feature type="transmembrane region" description="Helical" evidence="7">
    <location>
        <begin position="45"/>
        <end position="66"/>
    </location>
</feature>
<dbReference type="EMBL" id="JBHTBQ010000005">
    <property type="protein sequence ID" value="MFC7418806.1"/>
    <property type="molecule type" value="Genomic_DNA"/>
</dbReference>
<evidence type="ECO:0000259" key="8">
    <source>
        <dbReference type="PROSITE" id="PS50850"/>
    </source>
</evidence>
<dbReference type="InterPro" id="IPR036259">
    <property type="entry name" value="MFS_trans_sf"/>
</dbReference>
<feature type="transmembrane region" description="Helical" evidence="7">
    <location>
        <begin position="300"/>
        <end position="318"/>
    </location>
</feature>
<feature type="domain" description="Major facilitator superfamily (MFS) profile" evidence="8">
    <location>
        <begin position="13"/>
        <end position="414"/>
    </location>
</feature>
<dbReference type="SUPFAM" id="SSF103473">
    <property type="entry name" value="MFS general substrate transporter"/>
    <property type="match status" value="1"/>
</dbReference>
<dbReference type="InterPro" id="IPR010290">
    <property type="entry name" value="TM_effector"/>
</dbReference>
<dbReference type="InterPro" id="IPR020846">
    <property type="entry name" value="MFS_dom"/>
</dbReference>
<evidence type="ECO:0000256" key="7">
    <source>
        <dbReference type="SAM" id="Phobius"/>
    </source>
</evidence>
<dbReference type="Proteomes" id="UP001596473">
    <property type="component" value="Unassembled WGS sequence"/>
</dbReference>
<feature type="transmembrane region" description="Helical" evidence="7">
    <location>
        <begin position="105"/>
        <end position="126"/>
    </location>
</feature>
<reference evidence="10" key="1">
    <citation type="journal article" date="2019" name="Int. J. Syst. Evol. Microbiol.">
        <title>The Global Catalogue of Microorganisms (GCM) 10K type strain sequencing project: providing services to taxonomists for standard genome sequencing and annotation.</title>
        <authorList>
            <consortium name="The Broad Institute Genomics Platform"/>
            <consortium name="The Broad Institute Genome Sequencing Center for Infectious Disease"/>
            <person name="Wu L."/>
            <person name="Ma J."/>
        </authorList>
    </citation>
    <scope>NUCLEOTIDE SEQUENCE [LARGE SCALE GENOMIC DNA]</scope>
    <source>
        <strain evidence="10">CCUG 62945</strain>
    </source>
</reference>
<feature type="transmembrane region" description="Helical" evidence="7">
    <location>
        <begin position="324"/>
        <end position="348"/>
    </location>
</feature>